<feature type="compositionally biased region" description="Low complexity" evidence="2">
    <location>
        <begin position="109"/>
        <end position="121"/>
    </location>
</feature>
<proteinExistence type="predicted"/>
<name>A0A6G1KZN1_9PEZI</name>
<feature type="region of interest" description="Disordered" evidence="2">
    <location>
        <begin position="467"/>
        <end position="486"/>
    </location>
</feature>
<feature type="compositionally biased region" description="Basic and acidic residues" evidence="2">
    <location>
        <begin position="467"/>
        <end position="482"/>
    </location>
</feature>
<feature type="compositionally biased region" description="Acidic residues" evidence="2">
    <location>
        <begin position="553"/>
        <end position="565"/>
    </location>
</feature>
<keyword evidence="1" id="KW-0175">Coiled coil</keyword>
<feature type="region of interest" description="Disordered" evidence="2">
    <location>
        <begin position="1"/>
        <end position="121"/>
    </location>
</feature>
<keyword evidence="4" id="KW-1185">Reference proteome</keyword>
<dbReference type="EMBL" id="ML995877">
    <property type="protein sequence ID" value="KAF2766096.1"/>
    <property type="molecule type" value="Genomic_DNA"/>
</dbReference>
<dbReference type="AlphaFoldDB" id="A0A6G1KZN1"/>
<evidence type="ECO:0000313" key="4">
    <source>
        <dbReference type="Proteomes" id="UP000799436"/>
    </source>
</evidence>
<dbReference type="OrthoDB" id="4448936at2759"/>
<evidence type="ECO:0000256" key="2">
    <source>
        <dbReference type="SAM" id="MobiDB-lite"/>
    </source>
</evidence>
<sequence>MAAVPSSPSPGEEVLSPPSPSPSVFSRPSSLRRLSSHTSLSNSTSCNLPESPSWHFPGPSSKYHIREKPKRHTRFSSTVTTPVGPVLSTASRAHRRTQSALQSHAHRFSPPSSAAGSRKSSLSRFPAFNATMIPKTPVKSPAHMRLQDSPFSDYFTDDARSTFAPFTPGGPAQWHAPSPDVQNLLLRLSKLQGQLMRSGEYEKATVEVVRAGVDEIDAELDALFNLTRSTPEPRLKDSAFFMDEGEGASQETPLEETHEEVVNGTAGSVTESIIEEEVEEDARDEQIAEAQQILQDLTNAQEELRKRHAEMVELNDRQVNELEERDHKIEQLQTENEALKSDISFDHSELLFLKLQMKSLELELEELADNDYRIVHVHKNGSLETKRAKSDSIMHTMNGWRQDWHDVDLRLRWRRSQYSSYSSSDSERNSEADSKGTVLGEDGDWYVETVKEGKERVSSILIRRVDKDKSDQAKADADHPADEGMPMYTNQGCQTAGDSTPRASYSEQAIQTEPTLEPREDIYAQLLPAATVQTTLRLYTDDDSRSDAFKGAEEDDVERADEDDCAITTSASTVQNSPVIQPAEEQRSDTPSRKSAWAELWHGLGQLAGTGAWDEEEEEA</sequence>
<feature type="compositionally biased region" description="Basic residues" evidence="2">
    <location>
        <begin position="63"/>
        <end position="74"/>
    </location>
</feature>
<dbReference type="Proteomes" id="UP000799436">
    <property type="component" value="Unassembled WGS sequence"/>
</dbReference>
<feature type="compositionally biased region" description="Polar residues" evidence="2">
    <location>
        <begin position="567"/>
        <end position="579"/>
    </location>
</feature>
<feature type="coiled-coil region" evidence="1">
    <location>
        <begin position="283"/>
        <end position="370"/>
    </location>
</feature>
<evidence type="ECO:0000256" key="1">
    <source>
        <dbReference type="SAM" id="Coils"/>
    </source>
</evidence>
<feature type="compositionally biased region" description="Low complexity" evidence="2">
    <location>
        <begin position="1"/>
        <end position="49"/>
    </location>
</feature>
<gene>
    <name evidence="3" type="ORF">EJ03DRAFT_191285</name>
</gene>
<evidence type="ECO:0000313" key="3">
    <source>
        <dbReference type="EMBL" id="KAF2766096.1"/>
    </source>
</evidence>
<protein>
    <submittedName>
        <fullName evidence="3">Uncharacterized protein</fullName>
    </submittedName>
</protein>
<accession>A0A6G1KZN1</accession>
<reference evidence="3" key="1">
    <citation type="journal article" date="2020" name="Stud. Mycol.">
        <title>101 Dothideomycetes genomes: a test case for predicting lifestyles and emergence of pathogens.</title>
        <authorList>
            <person name="Haridas S."/>
            <person name="Albert R."/>
            <person name="Binder M."/>
            <person name="Bloem J."/>
            <person name="Labutti K."/>
            <person name="Salamov A."/>
            <person name="Andreopoulos B."/>
            <person name="Baker S."/>
            <person name="Barry K."/>
            <person name="Bills G."/>
            <person name="Bluhm B."/>
            <person name="Cannon C."/>
            <person name="Castanera R."/>
            <person name="Culley D."/>
            <person name="Daum C."/>
            <person name="Ezra D."/>
            <person name="Gonzalez J."/>
            <person name="Henrissat B."/>
            <person name="Kuo A."/>
            <person name="Liang C."/>
            <person name="Lipzen A."/>
            <person name="Lutzoni F."/>
            <person name="Magnuson J."/>
            <person name="Mondo S."/>
            <person name="Nolan M."/>
            <person name="Ohm R."/>
            <person name="Pangilinan J."/>
            <person name="Park H.-J."/>
            <person name="Ramirez L."/>
            <person name="Alfaro M."/>
            <person name="Sun H."/>
            <person name="Tritt A."/>
            <person name="Yoshinaga Y."/>
            <person name="Zwiers L.-H."/>
            <person name="Turgeon B."/>
            <person name="Goodwin S."/>
            <person name="Spatafora J."/>
            <person name="Crous P."/>
            <person name="Grigoriev I."/>
        </authorList>
    </citation>
    <scope>NUCLEOTIDE SEQUENCE</scope>
    <source>
        <strain evidence="3">CBS 116005</strain>
    </source>
</reference>
<feature type="region of interest" description="Disordered" evidence="2">
    <location>
        <begin position="545"/>
        <end position="601"/>
    </location>
</feature>
<organism evidence="3 4">
    <name type="scientific">Teratosphaeria nubilosa</name>
    <dbReference type="NCBI Taxonomy" id="161662"/>
    <lineage>
        <taxon>Eukaryota</taxon>
        <taxon>Fungi</taxon>
        <taxon>Dikarya</taxon>
        <taxon>Ascomycota</taxon>
        <taxon>Pezizomycotina</taxon>
        <taxon>Dothideomycetes</taxon>
        <taxon>Dothideomycetidae</taxon>
        <taxon>Mycosphaerellales</taxon>
        <taxon>Teratosphaeriaceae</taxon>
        <taxon>Teratosphaeria</taxon>
    </lineage>
</organism>